<dbReference type="AlphaFoldDB" id="A0A923KTD4"/>
<dbReference type="Pfam" id="PF04986">
    <property type="entry name" value="Y2_Tnp"/>
    <property type="match status" value="1"/>
</dbReference>
<evidence type="ECO:0000313" key="3">
    <source>
        <dbReference type="Proteomes" id="UP000627446"/>
    </source>
</evidence>
<organism evidence="2 3">
    <name type="scientific">Undibacterium nitidum</name>
    <dbReference type="NCBI Taxonomy" id="2762298"/>
    <lineage>
        <taxon>Bacteria</taxon>
        <taxon>Pseudomonadati</taxon>
        <taxon>Pseudomonadota</taxon>
        <taxon>Betaproteobacteria</taxon>
        <taxon>Burkholderiales</taxon>
        <taxon>Oxalobacteraceae</taxon>
        <taxon>Undibacterium</taxon>
    </lineage>
</organism>
<dbReference type="GO" id="GO:0006313">
    <property type="term" value="P:DNA transposition"/>
    <property type="evidence" value="ECO:0007669"/>
    <property type="project" value="InterPro"/>
</dbReference>
<dbReference type="Proteomes" id="UP000627446">
    <property type="component" value="Unassembled WGS sequence"/>
</dbReference>
<protein>
    <submittedName>
        <fullName evidence="2">Transposase</fullName>
    </submittedName>
</protein>
<comment type="caution">
    <text evidence="2">The sequence shown here is derived from an EMBL/GenBank/DDBJ whole genome shotgun (WGS) entry which is preliminary data.</text>
</comment>
<gene>
    <name evidence="2" type="ORF">H8K36_12235</name>
</gene>
<evidence type="ECO:0000259" key="1">
    <source>
        <dbReference type="Pfam" id="PF04986"/>
    </source>
</evidence>
<dbReference type="GO" id="GO:0004803">
    <property type="term" value="F:transposase activity"/>
    <property type="evidence" value="ECO:0007669"/>
    <property type="project" value="InterPro"/>
</dbReference>
<reference evidence="2" key="1">
    <citation type="submission" date="2020-08" db="EMBL/GenBank/DDBJ databases">
        <title>Novel species isolated from subtropical streams in China.</title>
        <authorList>
            <person name="Lu H."/>
        </authorList>
    </citation>
    <scope>NUCLEOTIDE SEQUENCE</scope>
    <source>
        <strain evidence="2">LX22W</strain>
    </source>
</reference>
<sequence>MTCYARGRLLHDGQIRLTHQHVNFTYTPHGDSATSYRSVCPAHTPERFLKLVLQLVPEPGKHTVRSFGLYAPRKTARLNLVRTVFRQAPITKIEPLTWQTHYAKHVTQPTAHVCTLCGATIGHVRNIAPHHDPPRPRLHEDRHVQRDGCVSTSIFSTSFP</sequence>
<feature type="domain" description="Transposase IS801/IS1294" evidence="1">
    <location>
        <begin position="16"/>
        <end position="73"/>
    </location>
</feature>
<keyword evidence="3" id="KW-1185">Reference proteome</keyword>
<dbReference type="InterPro" id="IPR007069">
    <property type="entry name" value="Transposase_32"/>
</dbReference>
<proteinExistence type="predicted"/>
<dbReference type="GO" id="GO:0003677">
    <property type="term" value="F:DNA binding"/>
    <property type="evidence" value="ECO:0007669"/>
    <property type="project" value="InterPro"/>
</dbReference>
<name>A0A923KTD4_9BURK</name>
<evidence type="ECO:0000313" key="2">
    <source>
        <dbReference type="EMBL" id="MBC3882151.1"/>
    </source>
</evidence>
<accession>A0A923KTD4</accession>
<dbReference type="EMBL" id="JACOFZ010000004">
    <property type="protein sequence ID" value="MBC3882151.1"/>
    <property type="molecule type" value="Genomic_DNA"/>
</dbReference>